<dbReference type="InterPro" id="IPR000195">
    <property type="entry name" value="Rab-GAP-TBC_dom"/>
</dbReference>
<feature type="compositionally biased region" description="Polar residues" evidence="12">
    <location>
        <begin position="115"/>
        <end position="124"/>
    </location>
</feature>
<feature type="compositionally biased region" description="Low complexity" evidence="12">
    <location>
        <begin position="1"/>
        <end position="13"/>
    </location>
</feature>
<dbReference type="GO" id="GO:0006887">
    <property type="term" value="P:exocytosis"/>
    <property type="evidence" value="ECO:0007669"/>
    <property type="project" value="UniProtKB-KW"/>
</dbReference>
<keyword evidence="3" id="KW-0343">GTPase activation</keyword>
<feature type="compositionally biased region" description="Acidic residues" evidence="12">
    <location>
        <begin position="86"/>
        <end position="104"/>
    </location>
</feature>
<dbReference type="KEGG" id="asau:88175339"/>
<evidence type="ECO:0000256" key="6">
    <source>
        <dbReference type="ARBA" id="ARBA00022892"/>
    </source>
</evidence>
<dbReference type="Gene3D" id="1.10.8.270">
    <property type="entry name" value="putative rabgap domain of human tbc1 domain family member 14 like domains"/>
    <property type="match status" value="1"/>
</dbReference>
<dbReference type="GeneID" id="88175339"/>
<feature type="compositionally biased region" description="Basic and acidic residues" evidence="12">
    <location>
        <begin position="105"/>
        <end position="114"/>
    </location>
</feature>
<dbReference type="GO" id="GO:0030427">
    <property type="term" value="C:site of polarized growth"/>
    <property type="evidence" value="ECO:0007669"/>
    <property type="project" value="UniProtKB-ARBA"/>
</dbReference>
<comment type="similarity">
    <text evidence="9">Belongs to the GYP5 family.</text>
</comment>
<evidence type="ECO:0000256" key="4">
    <source>
        <dbReference type="ARBA" id="ARBA00022483"/>
    </source>
</evidence>
<dbReference type="FunFam" id="1.10.472.80:FF:000044">
    <property type="entry name" value="GTPase-activating protein GYP5"/>
    <property type="match status" value="1"/>
</dbReference>
<evidence type="ECO:0000256" key="1">
    <source>
        <dbReference type="ARBA" id="ARBA00004496"/>
    </source>
</evidence>
<feature type="domain" description="Rab-GAP TBC" evidence="13">
    <location>
        <begin position="308"/>
        <end position="490"/>
    </location>
</feature>
<feature type="region of interest" description="Disordered" evidence="12">
    <location>
        <begin position="1"/>
        <end position="173"/>
    </location>
</feature>
<reference evidence="14 15" key="1">
    <citation type="submission" date="2023-10" db="EMBL/GenBank/DDBJ databases">
        <title>Draft Genome Sequence of Candida saopaulonensis from a very Premature Infant with Sepsis.</title>
        <authorList>
            <person name="Ning Y."/>
            <person name="Dai R."/>
            <person name="Xiao M."/>
            <person name="Xu Y."/>
            <person name="Yan Q."/>
            <person name="Zhang L."/>
        </authorList>
    </citation>
    <scope>NUCLEOTIDE SEQUENCE [LARGE SCALE GENOMIC DNA]</scope>
    <source>
        <strain evidence="14 15">19XY460</strain>
    </source>
</reference>
<dbReference type="SUPFAM" id="SSF47923">
    <property type="entry name" value="Ypt/Rab-GAP domain of gyp1p"/>
    <property type="match status" value="2"/>
</dbReference>
<gene>
    <name evidence="14" type="ORF">PUMCH_004278</name>
</gene>
<sequence>MTDTETSDSKSTTNPVLSEDATSQEQNLNSHAQSPSEDNQSDPASKATDAQVDESKSETDKSILEEDGIAADVEVQSTHSLKESDNESVYEEAEAEAALDEEEQKTEIKAKDDQLSSSSPNENSAVVHGSVAEEASAIVEDNTKLTVDDTADTPAETKETSTEVLSDEADPQPEELMRNLNSSIDGISLSTPTQKTTLPARNHLKLAINSNLSNVPPPPMSASSLLQSKQLEISSRFGSKDRAQQEAITTGIRSIKNTFKEIRSTLDHMPAELVGGPIDWDFWTRVVENYQDVVENEQPELLEAVAKGIPKEFRGIVWQSVARSKSVVMEELYMHLKTEESVHEKAIKRDLTRTSFYTNVEAVDKAGELFNVIKAYSNFDPDVGYTQGMVFIAVPLIMNMTESECFCLLVTLMKEYELRELFCPEMRGLHLLLHQFDRLLEQKLPLLFNHLLRQGVRSLMYASQWFLTFFSYKFPLDVVLRIFDVIITQGTEALIKLAIDLMLRNETSLLRLNFDALLDFLKLNLFNIYVSEEFVQAEALEARRFPLLTRRPSSKTTPYYKLDEFMQDSMLVEISPIDLARYKAEFEQLCAEDDGRATEIEKLKEQSGELRHEIKGYESELFTLNYQHINVVQELVDKKVILPEVLGDIDELKHEVAKMENAIQELESKLNEEKDNIPQDIETKIQDLLQQNAREAERFANLDEQFNNLTIENEQLEATIKKMPKTWFWNK</sequence>
<feature type="compositionally biased region" description="Basic and acidic residues" evidence="12">
    <location>
        <begin position="53"/>
        <end position="64"/>
    </location>
</feature>
<dbReference type="GO" id="GO:0005096">
    <property type="term" value="F:GTPase activator activity"/>
    <property type="evidence" value="ECO:0007669"/>
    <property type="project" value="UniProtKB-KW"/>
</dbReference>
<evidence type="ECO:0000256" key="2">
    <source>
        <dbReference type="ARBA" id="ARBA00022448"/>
    </source>
</evidence>
<keyword evidence="6" id="KW-0931">ER-Golgi transport</keyword>
<evidence type="ECO:0000256" key="8">
    <source>
        <dbReference type="ARBA" id="ARBA00023054"/>
    </source>
</evidence>
<dbReference type="GO" id="GO:0015031">
    <property type="term" value="P:protein transport"/>
    <property type="evidence" value="ECO:0007669"/>
    <property type="project" value="UniProtKB-KW"/>
</dbReference>
<dbReference type="RefSeq" id="XP_062879289.1">
    <property type="nucleotide sequence ID" value="XM_063023219.1"/>
</dbReference>
<dbReference type="Gene3D" id="1.10.472.80">
    <property type="entry name" value="Ypt/Rab-GAP domain of gyp1p, domain 3"/>
    <property type="match status" value="1"/>
</dbReference>
<protein>
    <recommendedName>
        <fullName evidence="10">GTPase-activating protein GYP5</fullName>
    </recommendedName>
</protein>
<evidence type="ECO:0000256" key="5">
    <source>
        <dbReference type="ARBA" id="ARBA00022490"/>
    </source>
</evidence>
<dbReference type="GO" id="GO:0005737">
    <property type="term" value="C:cytoplasm"/>
    <property type="evidence" value="ECO:0007669"/>
    <property type="project" value="UniProtKB-SubCell"/>
</dbReference>
<evidence type="ECO:0000313" key="14">
    <source>
        <dbReference type="EMBL" id="WPK26910.1"/>
    </source>
</evidence>
<feature type="compositionally biased region" description="Polar residues" evidence="12">
    <location>
        <begin position="14"/>
        <end position="43"/>
    </location>
</feature>
<evidence type="ECO:0000259" key="13">
    <source>
        <dbReference type="PROSITE" id="PS50086"/>
    </source>
</evidence>
<dbReference type="SMART" id="SM00164">
    <property type="entry name" value="TBC"/>
    <property type="match status" value="1"/>
</dbReference>
<dbReference type="PANTHER" id="PTHR47219:SF9">
    <property type="entry name" value="GTPASE ACTIVATING PROTEIN AND CENTROSOME-ASSOCIATED, ISOFORM B"/>
    <property type="match status" value="1"/>
</dbReference>
<dbReference type="PANTHER" id="PTHR47219">
    <property type="entry name" value="RAB GTPASE-ACTIVATING PROTEIN 1-LIKE"/>
    <property type="match status" value="1"/>
</dbReference>
<keyword evidence="2" id="KW-0813">Transport</keyword>
<evidence type="ECO:0000256" key="10">
    <source>
        <dbReference type="ARBA" id="ARBA00072088"/>
    </source>
</evidence>
<dbReference type="Proteomes" id="UP001338582">
    <property type="component" value="Chromosome 5"/>
</dbReference>
<comment type="subcellular location">
    <subcellularLocation>
        <location evidence="1">Cytoplasm</location>
    </subcellularLocation>
</comment>
<keyword evidence="5" id="KW-0963">Cytoplasm</keyword>
<dbReference type="EMBL" id="CP138898">
    <property type="protein sequence ID" value="WPK26910.1"/>
    <property type="molecule type" value="Genomic_DNA"/>
</dbReference>
<name>A0AAX4HGX0_9ASCO</name>
<feature type="coiled-coil region" evidence="11">
    <location>
        <begin position="600"/>
        <end position="719"/>
    </location>
</feature>
<evidence type="ECO:0000313" key="15">
    <source>
        <dbReference type="Proteomes" id="UP001338582"/>
    </source>
</evidence>
<dbReference type="AlphaFoldDB" id="A0AAX4HGX0"/>
<keyword evidence="15" id="KW-1185">Reference proteome</keyword>
<evidence type="ECO:0000256" key="9">
    <source>
        <dbReference type="ARBA" id="ARBA00061661"/>
    </source>
</evidence>
<evidence type="ECO:0000256" key="12">
    <source>
        <dbReference type="SAM" id="MobiDB-lite"/>
    </source>
</evidence>
<evidence type="ECO:0000256" key="7">
    <source>
        <dbReference type="ARBA" id="ARBA00022927"/>
    </source>
</evidence>
<dbReference type="InterPro" id="IPR035969">
    <property type="entry name" value="Rab-GAP_TBC_sf"/>
</dbReference>
<proteinExistence type="inferred from homology"/>
<dbReference type="GO" id="GO:0031267">
    <property type="term" value="F:small GTPase binding"/>
    <property type="evidence" value="ECO:0007669"/>
    <property type="project" value="TreeGrafter"/>
</dbReference>
<evidence type="ECO:0000256" key="3">
    <source>
        <dbReference type="ARBA" id="ARBA00022468"/>
    </source>
</evidence>
<dbReference type="InterPro" id="IPR050302">
    <property type="entry name" value="Rab_GAP_TBC_domain"/>
</dbReference>
<evidence type="ECO:0000256" key="11">
    <source>
        <dbReference type="SAM" id="Coils"/>
    </source>
</evidence>
<dbReference type="Gene3D" id="1.10.10.750">
    <property type="entry name" value="Ypt/Rab-GAP domain of gyp1p, domain 1"/>
    <property type="match status" value="1"/>
</dbReference>
<accession>A0AAX4HGX0</accession>
<dbReference type="Pfam" id="PF23436">
    <property type="entry name" value="RabGap-TBC_2"/>
    <property type="match status" value="1"/>
</dbReference>
<keyword evidence="8 11" id="KW-0175">Coiled coil</keyword>
<keyword evidence="4" id="KW-0268">Exocytosis</keyword>
<keyword evidence="7" id="KW-0653">Protein transport</keyword>
<dbReference type="PROSITE" id="PS50086">
    <property type="entry name" value="TBC_RABGAP"/>
    <property type="match status" value="1"/>
</dbReference>
<organism evidence="14 15">
    <name type="scientific">Australozyma saopauloensis</name>
    <dbReference type="NCBI Taxonomy" id="291208"/>
    <lineage>
        <taxon>Eukaryota</taxon>
        <taxon>Fungi</taxon>
        <taxon>Dikarya</taxon>
        <taxon>Ascomycota</taxon>
        <taxon>Saccharomycotina</taxon>
        <taxon>Pichiomycetes</taxon>
        <taxon>Metschnikowiaceae</taxon>
        <taxon>Australozyma</taxon>
    </lineage>
</organism>